<accession>A0A1B1KHX5</accession>
<dbReference type="EMBL" id="CP009112">
    <property type="protein sequence ID" value="ANS32223.1"/>
    <property type="molecule type" value="Genomic_DNA"/>
</dbReference>
<feature type="compositionally biased region" description="Polar residues" evidence="1">
    <location>
        <begin position="19"/>
        <end position="29"/>
    </location>
</feature>
<dbReference type="AlphaFoldDB" id="A0A1B1KHX5"/>
<dbReference type="Proteomes" id="UP000186108">
    <property type="component" value="Plasmid pR1CP1"/>
</dbReference>
<evidence type="ECO:0000313" key="2">
    <source>
        <dbReference type="EMBL" id="ANS32223.1"/>
    </source>
</evidence>
<gene>
    <name evidence="2" type="ORF">R1CP_38120</name>
</gene>
<evidence type="ECO:0000313" key="3">
    <source>
        <dbReference type="Proteomes" id="UP000186108"/>
    </source>
</evidence>
<sequence length="65" mass="6947">MCASGPTEATIWSGIKRTLSGSPTYNEQAGGQGEKDPLNKTNSRYGRKRRRPSMSTKGARSGLCG</sequence>
<feature type="region of interest" description="Disordered" evidence="1">
    <location>
        <begin position="1"/>
        <end position="65"/>
    </location>
</feature>
<keyword evidence="2" id="KW-0614">Plasmid</keyword>
<reference evidence="2 3" key="1">
    <citation type="submission" date="2014-07" db="EMBL/GenBank/DDBJ databases">
        <authorList>
            <person name="Zhang J.E."/>
            <person name="Yang H."/>
            <person name="Guo J."/>
            <person name="Deng Z."/>
            <person name="Luo H."/>
            <person name="Luo M."/>
            <person name="Zhao B."/>
        </authorList>
    </citation>
    <scope>NUCLEOTIDE SEQUENCE [LARGE SCALE GENOMIC DNA]</scope>
    <source>
        <strain evidence="2 3">1CP</strain>
        <plasmid evidence="3">Plasmid pr1cp1</plasmid>
    </source>
</reference>
<evidence type="ECO:0000256" key="1">
    <source>
        <dbReference type="SAM" id="MobiDB-lite"/>
    </source>
</evidence>
<protein>
    <submittedName>
        <fullName evidence="2">Uncharacterized protein</fullName>
    </submittedName>
</protein>
<name>A0A1B1KHX5_RHOOP</name>
<proteinExistence type="predicted"/>
<geneLocation type="plasmid" evidence="3">
    <name>pr1cp1</name>
</geneLocation>
<organism evidence="2 3">
    <name type="scientific">Rhodococcus opacus</name>
    <name type="common">Nocardia opaca</name>
    <dbReference type="NCBI Taxonomy" id="37919"/>
    <lineage>
        <taxon>Bacteria</taxon>
        <taxon>Bacillati</taxon>
        <taxon>Actinomycetota</taxon>
        <taxon>Actinomycetes</taxon>
        <taxon>Mycobacteriales</taxon>
        <taxon>Nocardiaceae</taxon>
        <taxon>Rhodococcus</taxon>
    </lineage>
</organism>